<reference evidence="3 4" key="1">
    <citation type="submission" date="2023-02" db="EMBL/GenBank/DDBJ databases">
        <title>Pseudomonas chrutzelriedensis sp. nov., a potently antifungal strain isolated from moss.</title>
        <authorList>
            <person name="Schnyder A."/>
            <person name="Kalawong R."/>
            <person name="Eberl L."/>
            <person name="Agnoli K."/>
        </authorList>
    </citation>
    <scope>NUCLEOTIDE SEQUENCE [LARGE SCALE GENOMIC DNA]</scope>
    <source>
        <strain evidence="3 4">681</strain>
    </source>
</reference>
<accession>A0ABT6QHM3</accession>
<evidence type="ECO:0000313" key="4">
    <source>
        <dbReference type="Proteomes" id="UP001159100"/>
    </source>
</evidence>
<keyword evidence="4" id="KW-1185">Reference proteome</keyword>
<sequence>MKYDDARWHYAGDFPADQPQEQGGTHIALFLKWCFVKGWAGDLHIQEEPQDVSNVISGKLSATEFYTMAETTGSVSTKRTESVNSWKSTKQCPTQ</sequence>
<comment type="caution">
    <text evidence="3">The sequence shown here is derived from an EMBL/GenBank/DDBJ whole genome shotgun (WGS) entry which is preliminary data.</text>
</comment>
<feature type="domain" description="DUF7832" evidence="2">
    <location>
        <begin position="2"/>
        <end position="67"/>
    </location>
</feature>
<organism evidence="3 4">
    <name type="scientific">Pseudomonas fungipugnans</name>
    <dbReference type="NCBI Taxonomy" id="3024217"/>
    <lineage>
        <taxon>Bacteria</taxon>
        <taxon>Pseudomonadati</taxon>
        <taxon>Pseudomonadota</taxon>
        <taxon>Gammaproteobacteria</taxon>
        <taxon>Pseudomonadales</taxon>
        <taxon>Pseudomonadaceae</taxon>
        <taxon>Pseudomonas</taxon>
    </lineage>
</organism>
<dbReference type="Proteomes" id="UP001159100">
    <property type="component" value="Unassembled WGS sequence"/>
</dbReference>
<dbReference type="RefSeq" id="WP_282314991.1">
    <property type="nucleotide sequence ID" value="NZ_JARBWL010000001.1"/>
</dbReference>
<evidence type="ECO:0000256" key="1">
    <source>
        <dbReference type="SAM" id="MobiDB-lite"/>
    </source>
</evidence>
<name>A0ABT6QHM3_9PSED</name>
<protein>
    <recommendedName>
        <fullName evidence="2">DUF7832 domain-containing protein</fullName>
    </recommendedName>
</protein>
<dbReference type="InterPro" id="IPR057154">
    <property type="entry name" value="DUF7832"/>
</dbReference>
<feature type="region of interest" description="Disordered" evidence="1">
    <location>
        <begin position="73"/>
        <end position="95"/>
    </location>
</feature>
<dbReference type="Pfam" id="PF25191">
    <property type="entry name" value="DUF7832"/>
    <property type="match status" value="1"/>
</dbReference>
<proteinExistence type="predicted"/>
<dbReference type="EMBL" id="JARBWL010000001">
    <property type="protein sequence ID" value="MDI2590371.1"/>
    <property type="molecule type" value="Genomic_DNA"/>
</dbReference>
<evidence type="ECO:0000313" key="3">
    <source>
        <dbReference type="EMBL" id="MDI2590371.1"/>
    </source>
</evidence>
<gene>
    <name evidence="3" type="ORF">POF45_02860</name>
</gene>
<evidence type="ECO:0000259" key="2">
    <source>
        <dbReference type="Pfam" id="PF25191"/>
    </source>
</evidence>